<dbReference type="RefSeq" id="WP_009868298.1">
    <property type="nucleotide sequence ID" value="NZ_JXSL01000020.1"/>
</dbReference>
<organism evidence="3 4">
    <name type="scientific">Paramagnetospirillum magnetotacticum MS-1</name>
    <dbReference type="NCBI Taxonomy" id="272627"/>
    <lineage>
        <taxon>Bacteria</taxon>
        <taxon>Pseudomonadati</taxon>
        <taxon>Pseudomonadota</taxon>
        <taxon>Alphaproteobacteria</taxon>
        <taxon>Rhodospirillales</taxon>
        <taxon>Magnetospirillaceae</taxon>
        <taxon>Paramagnetospirillum</taxon>
    </lineage>
</organism>
<proteinExistence type="predicted"/>
<sequence>MPLLVCPNCNVGMTNVLRSGVEIDICPQCRGVWLDRGELEKLLQPLREDETAYAAPPPTAGFGSRAAASNWGHAAPEAHQWPARHGDHHDKHGHDGHYGHQKKTGMRGLLDIFD</sequence>
<dbReference type="EMBL" id="JXSL01000020">
    <property type="protein sequence ID" value="KIM00181.1"/>
    <property type="molecule type" value="Genomic_DNA"/>
</dbReference>
<reference evidence="3 4" key="1">
    <citation type="submission" date="2015-01" db="EMBL/GenBank/DDBJ databases">
        <title>Genome Sequence of Magnetospirillum magnetotacticum Strain MS-1.</title>
        <authorList>
            <person name="Marinov G.K."/>
            <person name="Smalley M.D."/>
            <person name="DeSalvo G."/>
        </authorList>
    </citation>
    <scope>NUCLEOTIDE SEQUENCE [LARGE SCALE GENOMIC DNA]</scope>
    <source>
        <strain evidence="3 4">MS-1</strain>
    </source>
</reference>
<dbReference type="AlphaFoldDB" id="A0A0C2YZW0"/>
<gene>
    <name evidence="3" type="ORF">CCC_02969</name>
</gene>
<evidence type="ECO:0000313" key="4">
    <source>
        <dbReference type="Proteomes" id="UP000031971"/>
    </source>
</evidence>
<evidence type="ECO:0000256" key="1">
    <source>
        <dbReference type="SAM" id="MobiDB-lite"/>
    </source>
</evidence>
<dbReference type="InterPro" id="IPR027392">
    <property type="entry name" value="TF_Znf"/>
</dbReference>
<accession>A0A0C2YZW0</accession>
<name>A0A0C2YZW0_PARME</name>
<protein>
    <recommendedName>
        <fullName evidence="2">Transcription factor zinc-finger domain-containing protein</fullName>
    </recommendedName>
</protein>
<feature type="region of interest" description="Disordered" evidence="1">
    <location>
        <begin position="50"/>
        <end position="103"/>
    </location>
</feature>
<feature type="domain" description="Transcription factor zinc-finger" evidence="2">
    <location>
        <begin position="6"/>
        <end position="44"/>
    </location>
</feature>
<evidence type="ECO:0000259" key="2">
    <source>
        <dbReference type="Pfam" id="PF13453"/>
    </source>
</evidence>
<comment type="caution">
    <text evidence="3">The sequence shown here is derived from an EMBL/GenBank/DDBJ whole genome shotgun (WGS) entry which is preliminary data.</text>
</comment>
<dbReference type="Pfam" id="PF13453">
    <property type="entry name" value="Zn_ribbon_TFIIB"/>
    <property type="match status" value="1"/>
</dbReference>
<dbReference type="STRING" id="272627.CCC_02969"/>
<keyword evidence="4" id="KW-1185">Reference proteome</keyword>
<dbReference type="OrthoDB" id="9814037at2"/>
<feature type="compositionally biased region" description="Basic and acidic residues" evidence="1">
    <location>
        <begin position="84"/>
        <end position="98"/>
    </location>
</feature>
<evidence type="ECO:0000313" key="3">
    <source>
        <dbReference type="EMBL" id="KIM00181.1"/>
    </source>
</evidence>
<dbReference type="Proteomes" id="UP000031971">
    <property type="component" value="Unassembled WGS sequence"/>
</dbReference>